<gene>
    <name evidence="1" type="ORF">I4F81_012716</name>
</gene>
<protein>
    <submittedName>
        <fullName evidence="1">Uncharacterized protein</fullName>
    </submittedName>
</protein>
<name>A0ACC3CJG3_PYRYE</name>
<comment type="caution">
    <text evidence="1">The sequence shown here is derived from an EMBL/GenBank/DDBJ whole genome shotgun (WGS) entry which is preliminary data.</text>
</comment>
<dbReference type="EMBL" id="CM020620">
    <property type="protein sequence ID" value="KAK1870254.1"/>
    <property type="molecule type" value="Genomic_DNA"/>
</dbReference>
<accession>A0ACC3CJG3</accession>
<reference evidence="1" key="1">
    <citation type="submission" date="2019-11" db="EMBL/GenBank/DDBJ databases">
        <title>Nori genome reveals adaptations in red seaweeds to the harsh intertidal environment.</title>
        <authorList>
            <person name="Wang D."/>
            <person name="Mao Y."/>
        </authorList>
    </citation>
    <scope>NUCLEOTIDE SEQUENCE</scope>
    <source>
        <tissue evidence="1">Gametophyte</tissue>
    </source>
</reference>
<evidence type="ECO:0000313" key="2">
    <source>
        <dbReference type="Proteomes" id="UP000798662"/>
    </source>
</evidence>
<proteinExistence type="predicted"/>
<sequence>MDGSSSNPPAPRAVTPSQGSAASDEAVEAASISSGTAPSEPDTITCLATGRNEGELQLVDAPAAGATAPNGANGGSSPLPPDASAPTDEAAPSKTGAVAAGATAIADGAMDKPSWDAVVNSVVKLDAVHCKYDAALPWQRKKSHHTSSSGFVVPGRRLLTNAHSVEHYIDVKVKRQNSDVRYPVRVLAIGFECDLALLTVDDDAFWEGLVPLSPGPLPELQDEVVVVGYPIGGDTISVSSGVVSRREMSDYRHTSNRLLTVQIDAAVNAGNSGGPALNKDYQVSGIAFQVLSRAQGIGYIIPWEGVVDHFLTDVAVHKAYTGFCAVGFRWTKIENAHMRVYKQLKEGEDKGVLVEAVDATTPAAGVLLPGDVVTAIDGTTITSAGTVPFRKRGGARIDLEYIFSGKQVGDHLTMEVVRDGTTRTLSYELVSSRMSARMVPAREFRRKPEYIIVGGLVFVALTRTYLSAQFGHNFYHSAPTKLVHLYNTARKEAVDDQVVILSHVLASAPLNQGYEHYTNMRLVQLNGVPVRSVRQLAELIDGTEEEVTGQSASTAEKAEQAAGDAAEASVDASPAASPPPPPSGFLVFGMDKDKMIVLKKAAALEATPGILRKLDISAADARSVGPLPEMLDADVEPGAATSKKGAKTPKGSVESAEEGQSQPAEVGSINQETGVKPGPPDEGLKA</sequence>
<evidence type="ECO:0000313" key="1">
    <source>
        <dbReference type="EMBL" id="KAK1870254.1"/>
    </source>
</evidence>
<organism evidence="1 2">
    <name type="scientific">Pyropia yezoensis</name>
    <name type="common">Susabi-nori</name>
    <name type="synonym">Porphyra yezoensis</name>
    <dbReference type="NCBI Taxonomy" id="2788"/>
    <lineage>
        <taxon>Eukaryota</taxon>
        <taxon>Rhodophyta</taxon>
        <taxon>Bangiophyceae</taxon>
        <taxon>Bangiales</taxon>
        <taxon>Bangiaceae</taxon>
        <taxon>Pyropia</taxon>
    </lineage>
</organism>
<dbReference type="Proteomes" id="UP000798662">
    <property type="component" value="Chromosome 3"/>
</dbReference>
<keyword evidence="2" id="KW-1185">Reference proteome</keyword>